<dbReference type="Pfam" id="PF00144">
    <property type="entry name" value="Beta-lactamase"/>
    <property type="match status" value="1"/>
</dbReference>
<feature type="chain" id="PRO_5045873647" description="Beta-lactamase-related domain-containing protein" evidence="1">
    <location>
        <begin position="39"/>
        <end position="209"/>
    </location>
</feature>
<dbReference type="PANTHER" id="PTHR43283:SF18">
    <property type="match status" value="1"/>
</dbReference>
<evidence type="ECO:0000313" key="4">
    <source>
        <dbReference type="Proteomes" id="UP000599437"/>
    </source>
</evidence>
<evidence type="ECO:0000313" key="3">
    <source>
        <dbReference type="EMBL" id="GHB11707.1"/>
    </source>
</evidence>
<accession>A0ABQ3DSZ6</accession>
<evidence type="ECO:0000256" key="1">
    <source>
        <dbReference type="SAM" id="SignalP"/>
    </source>
</evidence>
<protein>
    <recommendedName>
        <fullName evidence="2">Beta-lactamase-related domain-containing protein</fullName>
    </recommendedName>
</protein>
<organism evidence="3 4">
    <name type="scientific">Streptomyces chryseus</name>
    <dbReference type="NCBI Taxonomy" id="68186"/>
    <lineage>
        <taxon>Bacteria</taxon>
        <taxon>Bacillati</taxon>
        <taxon>Actinomycetota</taxon>
        <taxon>Actinomycetes</taxon>
        <taxon>Kitasatosporales</taxon>
        <taxon>Streptomycetaceae</taxon>
        <taxon>Streptomyces</taxon>
    </lineage>
</organism>
<name>A0ABQ3DSZ6_9ACTN</name>
<keyword evidence="1" id="KW-0732">Signal</keyword>
<dbReference type="InterPro" id="IPR050789">
    <property type="entry name" value="Diverse_Enzym_Activities"/>
</dbReference>
<evidence type="ECO:0000259" key="2">
    <source>
        <dbReference type="Pfam" id="PF00144"/>
    </source>
</evidence>
<gene>
    <name evidence="3" type="ORF">GCM10010346_38710</name>
</gene>
<dbReference type="Gene3D" id="3.40.710.10">
    <property type="entry name" value="DD-peptidase/beta-lactamase superfamily"/>
    <property type="match status" value="1"/>
</dbReference>
<sequence>MTRTSPSPRTRPRARARRTLCAAVLAVALQTAVAPTFAGPQDNRDGRDGRACVRTEGPLGGEARRIRDIARKTKADLRLKSVELRVTVDGNEVLTDALGESMADVPAQPDMHFRAGSVAFSSIGTTLLQLVEEGRVGLDDTVERWLPRLPQADKITLRMLAGNTTGLHDYVTDPAFLAALEVHPFRQWTPKELVTYPLSHPFWYKPGTN</sequence>
<dbReference type="Proteomes" id="UP000599437">
    <property type="component" value="Unassembled WGS sequence"/>
</dbReference>
<comment type="caution">
    <text evidence="3">The sequence shown here is derived from an EMBL/GenBank/DDBJ whole genome shotgun (WGS) entry which is preliminary data.</text>
</comment>
<dbReference type="SUPFAM" id="SSF56601">
    <property type="entry name" value="beta-lactamase/transpeptidase-like"/>
    <property type="match status" value="1"/>
</dbReference>
<proteinExistence type="predicted"/>
<dbReference type="EMBL" id="BMVO01000012">
    <property type="protein sequence ID" value="GHB11707.1"/>
    <property type="molecule type" value="Genomic_DNA"/>
</dbReference>
<dbReference type="InterPro" id="IPR001466">
    <property type="entry name" value="Beta-lactam-related"/>
</dbReference>
<dbReference type="PANTHER" id="PTHR43283">
    <property type="entry name" value="BETA-LACTAMASE-RELATED"/>
    <property type="match status" value="1"/>
</dbReference>
<reference evidence="4" key="1">
    <citation type="journal article" date="2019" name="Int. J. Syst. Evol. Microbiol.">
        <title>The Global Catalogue of Microorganisms (GCM) 10K type strain sequencing project: providing services to taxonomists for standard genome sequencing and annotation.</title>
        <authorList>
            <consortium name="The Broad Institute Genomics Platform"/>
            <consortium name="The Broad Institute Genome Sequencing Center for Infectious Disease"/>
            <person name="Wu L."/>
            <person name="Ma J."/>
        </authorList>
    </citation>
    <scope>NUCLEOTIDE SEQUENCE [LARGE SCALE GENOMIC DNA]</scope>
    <source>
        <strain evidence="4">JCM 4737</strain>
    </source>
</reference>
<keyword evidence="4" id="KW-1185">Reference proteome</keyword>
<feature type="domain" description="Beta-lactamase-related" evidence="2">
    <location>
        <begin position="67"/>
        <end position="209"/>
    </location>
</feature>
<feature type="signal peptide" evidence="1">
    <location>
        <begin position="1"/>
        <end position="38"/>
    </location>
</feature>
<dbReference type="InterPro" id="IPR012338">
    <property type="entry name" value="Beta-lactam/transpept-like"/>
</dbReference>